<keyword evidence="4" id="KW-1185">Reference proteome</keyword>
<feature type="transmembrane region" description="Helical" evidence="1">
    <location>
        <begin position="179"/>
        <end position="196"/>
    </location>
</feature>
<dbReference type="EMBL" id="CP032694">
    <property type="protein sequence ID" value="AYG58968.1"/>
    <property type="molecule type" value="Genomic_DNA"/>
</dbReference>
<evidence type="ECO:0000259" key="2">
    <source>
        <dbReference type="Pfam" id="PF01757"/>
    </source>
</evidence>
<organism evidence="3 4">
    <name type="scientific">Rhizobium jaguaris</name>
    <dbReference type="NCBI Taxonomy" id="1312183"/>
    <lineage>
        <taxon>Bacteria</taxon>
        <taxon>Pseudomonadati</taxon>
        <taxon>Pseudomonadota</taxon>
        <taxon>Alphaproteobacteria</taxon>
        <taxon>Hyphomicrobiales</taxon>
        <taxon>Rhizobiaceae</taxon>
        <taxon>Rhizobium/Agrobacterium group</taxon>
        <taxon>Rhizobium</taxon>
    </lineage>
</organism>
<dbReference type="Pfam" id="PF01757">
    <property type="entry name" value="Acyl_transf_3"/>
    <property type="match status" value="1"/>
</dbReference>
<dbReference type="InterPro" id="IPR050879">
    <property type="entry name" value="Acyltransferase_3"/>
</dbReference>
<keyword evidence="3" id="KW-0808">Transferase</keyword>
<dbReference type="PANTHER" id="PTHR23028:SF53">
    <property type="entry name" value="ACYL_TRANSF_3 DOMAIN-CONTAINING PROTEIN"/>
    <property type="match status" value="1"/>
</dbReference>
<proteinExistence type="predicted"/>
<protein>
    <submittedName>
        <fullName evidence="3">Acyltransferase</fullName>
    </submittedName>
</protein>
<feature type="transmembrane region" description="Helical" evidence="1">
    <location>
        <begin position="203"/>
        <end position="220"/>
    </location>
</feature>
<feature type="transmembrane region" description="Helical" evidence="1">
    <location>
        <begin position="42"/>
        <end position="59"/>
    </location>
</feature>
<gene>
    <name evidence="3" type="ORF">CCGE525_09270</name>
</gene>
<accession>A0A387FJA2</accession>
<dbReference type="InterPro" id="IPR002656">
    <property type="entry name" value="Acyl_transf_3_dom"/>
</dbReference>
<sequence length="380" mass="42144">MKYVREFEALRGMLAIWVLVGHVASAVAIHGRLFQERFYNEYAVDVFIILSGFAITALIDKRPEPYRLYIARRALRIFPAYLFYLAISVAVATIALRIWTASPDGSMKAARIGIAADTLAYWPWHLLAHLTGLHGLVPPGRLPSTDYAFLGQAWSISLEWQFYLVAPLLIGLVIRPVSWQRIAALILLVLAVATVSPKLPQSFLGKWLVGFSIGIGSFYFMKYRALGEPFLKALPLPQLWLIGIILCILQRSVAYLPLAIWLTAMLVIISAREGRGDIYERLSAIACSRPLQWLGGMAYSLYLSHMLVLLFALGTLPSLGLSSPWAQAAYLLAVTLVGTLIVSRLSHLYIEKPFHEFGRNLGKSAPVAAEPADVPEKQAV</sequence>
<keyword evidence="1" id="KW-0472">Membrane</keyword>
<evidence type="ECO:0000313" key="3">
    <source>
        <dbReference type="EMBL" id="AYG58968.1"/>
    </source>
</evidence>
<feature type="transmembrane region" description="Helical" evidence="1">
    <location>
        <begin position="291"/>
        <end position="313"/>
    </location>
</feature>
<reference evidence="3 4" key="1">
    <citation type="submission" date="2018-10" db="EMBL/GenBank/DDBJ databases">
        <title>Rhizobium etli, R. leguminosarum and a new Rhizobium genospecies from Phaseolus dumosus.</title>
        <authorList>
            <person name="Ramirez-Puebla S.T."/>
            <person name="Rogel-Hernandez M.A."/>
            <person name="Guerrero G."/>
            <person name="Ormeno-Orrillo E."/>
            <person name="Martinez-Romero J.C."/>
            <person name="Negrete-Yankelevich S."/>
            <person name="Martinez-Romero E."/>
        </authorList>
    </citation>
    <scope>NUCLEOTIDE SEQUENCE [LARGE SCALE GENOMIC DNA]</scope>
    <source>
        <strain evidence="3 4">CCGE525</strain>
    </source>
</reference>
<dbReference type="PANTHER" id="PTHR23028">
    <property type="entry name" value="ACETYLTRANSFERASE"/>
    <property type="match status" value="1"/>
</dbReference>
<dbReference type="RefSeq" id="WP_120704005.1">
    <property type="nucleotide sequence ID" value="NZ_CP032694.1"/>
</dbReference>
<feature type="transmembrane region" description="Helical" evidence="1">
    <location>
        <begin position="325"/>
        <end position="342"/>
    </location>
</feature>
<feature type="transmembrane region" description="Helical" evidence="1">
    <location>
        <begin position="12"/>
        <end position="30"/>
    </location>
</feature>
<dbReference type="OrthoDB" id="9796461at2"/>
<feature type="transmembrane region" description="Helical" evidence="1">
    <location>
        <begin position="240"/>
        <end position="270"/>
    </location>
</feature>
<dbReference type="KEGG" id="rjg:CCGE525_09270"/>
<feature type="transmembrane region" description="Helical" evidence="1">
    <location>
        <begin position="80"/>
        <end position="99"/>
    </location>
</feature>
<feature type="domain" description="Acyltransferase 3" evidence="2">
    <location>
        <begin position="6"/>
        <end position="343"/>
    </location>
</feature>
<dbReference type="GO" id="GO:0016020">
    <property type="term" value="C:membrane"/>
    <property type="evidence" value="ECO:0007669"/>
    <property type="project" value="TreeGrafter"/>
</dbReference>
<name>A0A387FJA2_9HYPH</name>
<keyword evidence="3" id="KW-0012">Acyltransferase</keyword>
<dbReference type="AlphaFoldDB" id="A0A387FJA2"/>
<evidence type="ECO:0000313" key="4">
    <source>
        <dbReference type="Proteomes" id="UP000282195"/>
    </source>
</evidence>
<keyword evidence="1" id="KW-1133">Transmembrane helix</keyword>
<dbReference type="GO" id="GO:0016747">
    <property type="term" value="F:acyltransferase activity, transferring groups other than amino-acyl groups"/>
    <property type="evidence" value="ECO:0007669"/>
    <property type="project" value="InterPro"/>
</dbReference>
<dbReference type="GO" id="GO:0000271">
    <property type="term" value="P:polysaccharide biosynthetic process"/>
    <property type="evidence" value="ECO:0007669"/>
    <property type="project" value="TreeGrafter"/>
</dbReference>
<keyword evidence="1" id="KW-0812">Transmembrane</keyword>
<dbReference type="Proteomes" id="UP000282195">
    <property type="component" value="Chromosome"/>
</dbReference>
<evidence type="ECO:0000256" key="1">
    <source>
        <dbReference type="SAM" id="Phobius"/>
    </source>
</evidence>